<evidence type="ECO:0000313" key="1">
    <source>
        <dbReference type="EMBL" id="OLQ03366.1"/>
    </source>
</evidence>
<dbReference type="OrthoDB" id="406341at2759"/>
<proteinExistence type="predicted"/>
<evidence type="ECO:0000313" key="2">
    <source>
        <dbReference type="Proteomes" id="UP000186817"/>
    </source>
</evidence>
<accession>A0A1Q9E7I0</accession>
<name>A0A1Q9E7I0_SYMMI</name>
<dbReference type="AlphaFoldDB" id="A0A1Q9E7I0"/>
<dbReference type="EMBL" id="LSRX01000238">
    <property type="protein sequence ID" value="OLQ03366.1"/>
    <property type="molecule type" value="Genomic_DNA"/>
</dbReference>
<dbReference type="Proteomes" id="UP000186817">
    <property type="component" value="Unassembled WGS sequence"/>
</dbReference>
<protein>
    <submittedName>
        <fullName evidence="1">Uncharacterized protein</fullName>
    </submittedName>
</protein>
<gene>
    <name evidence="1" type="ORF">AK812_SmicGene13693</name>
</gene>
<reference evidence="1 2" key="1">
    <citation type="submission" date="2016-02" db="EMBL/GenBank/DDBJ databases">
        <title>Genome analysis of coral dinoflagellate symbionts highlights evolutionary adaptations to a symbiotic lifestyle.</title>
        <authorList>
            <person name="Aranda M."/>
            <person name="Li Y."/>
            <person name="Liew Y.J."/>
            <person name="Baumgarten S."/>
            <person name="Simakov O."/>
            <person name="Wilson M."/>
            <person name="Piel J."/>
            <person name="Ashoor H."/>
            <person name="Bougouffa S."/>
            <person name="Bajic V.B."/>
            <person name="Ryu T."/>
            <person name="Ravasi T."/>
            <person name="Bayer T."/>
            <person name="Micklem G."/>
            <person name="Kim H."/>
            <person name="Bhak J."/>
            <person name="Lajeunesse T.C."/>
            <person name="Voolstra C.R."/>
        </authorList>
    </citation>
    <scope>NUCLEOTIDE SEQUENCE [LARGE SCALE GENOMIC DNA]</scope>
    <source>
        <strain evidence="1 2">CCMP2467</strain>
    </source>
</reference>
<keyword evidence="2" id="KW-1185">Reference proteome</keyword>
<sequence>MNMCTDSPTSSCPYAGRYKQIVGRFTTHGKAQATCSYPEGSEQLNPGYGPYALNAVDSFFKVLDAYVPDEASLPLTEVISKYEHCGWVFENEGTKVRLEAGEEGNAASVFCKYDPADYDEKQMQLLATLEISRDASTVEDCLRGIGALTDEADGEHFHPRILRKLHSQFAVLYQQGDAHVESHQDFSQCGMTQHFVHCHLEDGSLVLLPKVQP</sequence>
<organism evidence="1 2">
    <name type="scientific">Symbiodinium microadriaticum</name>
    <name type="common">Dinoflagellate</name>
    <name type="synonym">Zooxanthella microadriatica</name>
    <dbReference type="NCBI Taxonomy" id="2951"/>
    <lineage>
        <taxon>Eukaryota</taxon>
        <taxon>Sar</taxon>
        <taxon>Alveolata</taxon>
        <taxon>Dinophyceae</taxon>
        <taxon>Suessiales</taxon>
        <taxon>Symbiodiniaceae</taxon>
        <taxon>Symbiodinium</taxon>
    </lineage>
</organism>
<comment type="caution">
    <text evidence="1">The sequence shown here is derived from an EMBL/GenBank/DDBJ whole genome shotgun (WGS) entry which is preliminary data.</text>
</comment>